<dbReference type="Gene3D" id="2.60.120.620">
    <property type="entry name" value="q2cbj1_9rhob like domain"/>
    <property type="match status" value="1"/>
</dbReference>
<evidence type="ECO:0000256" key="6">
    <source>
        <dbReference type="ARBA" id="ARBA00023004"/>
    </source>
</evidence>
<evidence type="ECO:0000256" key="2">
    <source>
        <dbReference type="ARBA" id="ARBA00022723"/>
    </source>
</evidence>
<dbReference type="InterPro" id="IPR013547">
    <property type="entry name" value="P4H_N"/>
</dbReference>
<gene>
    <name evidence="10" type="ORF">ACJMK2_011151</name>
</gene>
<dbReference type="PANTHER" id="PTHR10869">
    <property type="entry name" value="PROLYL 4-HYDROXYLASE ALPHA SUBUNIT"/>
    <property type="match status" value="1"/>
</dbReference>
<dbReference type="InterPro" id="IPR011990">
    <property type="entry name" value="TPR-like_helical_dom_sf"/>
</dbReference>
<dbReference type="InterPro" id="IPR006620">
    <property type="entry name" value="Pro_4_hyd_alph"/>
</dbReference>
<keyword evidence="5" id="KW-0560">Oxidoreductase</keyword>
<feature type="repeat" description="TPR" evidence="7">
    <location>
        <begin position="216"/>
        <end position="249"/>
    </location>
</feature>
<comment type="caution">
    <text evidence="10">The sequence shown here is derived from an EMBL/GenBank/DDBJ whole genome shotgun (WGS) entry which is preliminary data.</text>
</comment>
<evidence type="ECO:0000256" key="5">
    <source>
        <dbReference type="ARBA" id="ARBA00023002"/>
    </source>
</evidence>
<accession>A0ABD3V406</accession>
<evidence type="ECO:0000259" key="9">
    <source>
        <dbReference type="SMART" id="SM00702"/>
    </source>
</evidence>
<keyword evidence="4" id="KW-0223">Dioxygenase</keyword>
<proteinExistence type="predicted"/>
<keyword evidence="6" id="KW-0408">Iron</keyword>
<dbReference type="GO" id="GO:0051213">
    <property type="term" value="F:dioxygenase activity"/>
    <property type="evidence" value="ECO:0007669"/>
    <property type="project" value="UniProtKB-KW"/>
</dbReference>
<dbReference type="Proteomes" id="UP001634394">
    <property type="component" value="Unassembled WGS sequence"/>
</dbReference>
<dbReference type="GO" id="GO:0031418">
    <property type="term" value="F:L-ascorbic acid binding"/>
    <property type="evidence" value="ECO:0007669"/>
    <property type="project" value="UniProtKB-KW"/>
</dbReference>
<comment type="cofactor">
    <cofactor evidence="1">
        <name>L-ascorbate</name>
        <dbReference type="ChEBI" id="CHEBI:38290"/>
    </cofactor>
</comment>
<evidence type="ECO:0000313" key="10">
    <source>
        <dbReference type="EMBL" id="KAL3856384.1"/>
    </source>
</evidence>
<evidence type="ECO:0000256" key="3">
    <source>
        <dbReference type="ARBA" id="ARBA00022896"/>
    </source>
</evidence>
<dbReference type="InterPro" id="IPR019734">
    <property type="entry name" value="TPR_rpt"/>
</dbReference>
<dbReference type="AlphaFoldDB" id="A0ABD3V406"/>
<keyword evidence="8" id="KW-0732">Signal</keyword>
<evidence type="ECO:0000313" key="11">
    <source>
        <dbReference type="Proteomes" id="UP001634394"/>
    </source>
</evidence>
<dbReference type="PANTHER" id="PTHR10869:SF244">
    <property type="entry name" value="PROLYL 4-HYDROXYLASE SUBUNIT ALPHA-2"/>
    <property type="match status" value="1"/>
</dbReference>
<dbReference type="GO" id="GO:0046872">
    <property type="term" value="F:metal ion binding"/>
    <property type="evidence" value="ECO:0007669"/>
    <property type="project" value="UniProtKB-KW"/>
</dbReference>
<dbReference type="SMART" id="SM00702">
    <property type="entry name" value="P4Hc"/>
    <property type="match status" value="1"/>
</dbReference>
<dbReference type="Gene3D" id="1.25.40.10">
    <property type="entry name" value="Tetratricopeptide repeat domain"/>
    <property type="match status" value="1"/>
</dbReference>
<organism evidence="10 11">
    <name type="scientific">Sinanodonta woodiana</name>
    <name type="common">Chinese pond mussel</name>
    <name type="synonym">Anodonta woodiana</name>
    <dbReference type="NCBI Taxonomy" id="1069815"/>
    <lineage>
        <taxon>Eukaryota</taxon>
        <taxon>Metazoa</taxon>
        <taxon>Spiralia</taxon>
        <taxon>Lophotrochozoa</taxon>
        <taxon>Mollusca</taxon>
        <taxon>Bivalvia</taxon>
        <taxon>Autobranchia</taxon>
        <taxon>Heteroconchia</taxon>
        <taxon>Palaeoheterodonta</taxon>
        <taxon>Unionida</taxon>
        <taxon>Unionoidea</taxon>
        <taxon>Unionidae</taxon>
        <taxon>Unioninae</taxon>
        <taxon>Sinanodonta</taxon>
    </lineage>
</organism>
<evidence type="ECO:0000256" key="7">
    <source>
        <dbReference type="PROSITE-ProRule" id="PRU00339"/>
    </source>
</evidence>
<name>A0ABD3V406_SINWO</name>
<keyword evidence="11" id="KW-1185">Reference proteome</keyword>
<feature type="domain" description="Prolyl 4-hydroxylase alpha subunit" evidence="9">
    <location>
        <begin position="333"/>
        <end position="511"/>
    </location>
</feature>
<dbReference type="EMBL" id="JBJQND010000013">
    <property type="protein sequence ID" value="KAL3856384.1"/>
    <property type="molecule type" value="Genomic_DNA"/>
</dbReference>
<keyword evidence="3" id="KW-0847">Vitamin C</keyword>
<keyword evidence="2" id="KW-0479">Metal-binding</keyword>
<reference evidence="10 11" key="1">
    <citation type="submission" date="2024-11" db="EMBL/GenBank/DDBJ databases">
        <title>Chromosome-level genome assembly of the freshwater bivalve Anodonta woodiana.</title>
        <authorList>
            <person name="Chen X."/>
        </authorList>
    </citation>
    <scope>NUCLEOTIDE SEQUENCE [LARGE SCALE GENOMIC DNA]</scope>
    <source>
        <strain evidence="10">MN2024</strain>
        <tissue evidence="10">Gills</tissue>
    </source>
</reference>
<evidence type="ECO:0000256" key="4">
    <source>
        <dbReference type="ARBA" id="ARBA00022964"/>
    </source>
</evidence>
<sequence length="526" mass="60421">MKYYLLICILFAGLKSAQQESLKSVLDMEHFIQLERTVIDKLDTYLKRQEKQGDVVKEEIKQFLKEADISNSEANQTTGNVVGDPIGTFLYLRKAAEDWVTLKKNLTCTGEDCPILTGADVIDAVLKREKITWPSHEDLKNAAVSILQLWSLYELKLDDIMNGQIGSKISRPLFPRDLFFICRAALDTVMPYEAIKCFEKLQSYTRDTDKEGVTVASVYKGLAGAYNMYGMSKRAVDVTEKYLKLDPANEGAKRDLEFFKMAANSYRDKPINDVTRHRLETDKRLIRNLSRFERLCRREVTRTSKALAKLKCFLRRAMNSYDIVKEEIINNQPRISLYHDVISAEEADGMIHKAQTDARRKDYGNRRETVNRDKTIACLEPNQLLLNRMSFRITEQTGFSTDISQHRSDCFMISEFYIGGTYLPETDYLNQPQTKLNKPDDNIATWAYLLSGPEDGGFIVFPKLKLSIPCVKGSAILWWNLKLDGTYEPKSVHAHCPVIRGRKWMATKFLRANDQIMKRGCRDSDL</sequence>
<dbReference type="InterPro" id="IPR045054">
    <property type="entry name" value="P4HA-like"/>
</dbReference>
<evidence type="ECO:0000256" key="1">
    <source>
        <dbReference type="ARBA" id="ARBA00001961"/>
    </source>
</evidence>
<feature type="chain" id="PRO_5044796806" description="Prolyl 4-hydroxylase alpha subunit domain-containing protein" evidence="8">
    <location>
        <begin position="20"/>
        <end position="526"/>
    </location>
</feature>
<feature type="signal peptide" evidence="8">
    <location>
        <begin position="1"/>
        <end position="19"/>
    </location>
</feature>
<dbReference type="PROSITE" id="PS50005">
    <property type="entry name" value="TPR"/>
    <property type="match status" value="1"/>
</dbReference>
<dbReference type="Pfam" id="PF08336">
    <property type="entry name" value="P4Ha_N"/>
    <property type="match status" value="1"/>
</dbReference>
<keyword evidence="7" id="KW-0802">TPR repeat</keyword>
<dbReference type="Gene3D" id="6.10.140.1460">
    <property type="match status" value="1"/>
</dbReference>
<evidence type="ECO:0000256" key="8">
    <source>
        <dbReference type="SAM" id="SignalP"/>
    </source>
</evidence>
<protein>
    <recommendedName>
        <fullName evidence="9">Prolyl 4-hydroxylase alpha subunit domain-containing protein</fullName>
    </recommendedName>
</protein>